<dbReference type="InterPro" id="IPR039159">
    <property type="entry name" value="SAYSD1"/>
</dbReference>
<feature type="region of interest" description="Disordered" evidence="1">
    <location>
        <begin position="29"/>
        <end position="61"/>
    </location>
</feature>
<dbReference type="PANTHER" id="PTHR13527">
    <property type="entry name" value="SAYSVFN DOMAIN-CONTAINING PROTEIN 1"/>
    <property type="match status" value="1"/>
</dbReference>
<evidence type="ECO:0000256" key="1">
    <source>
        <dbReference type="SAM" id="MobiDB-lite"/>
    </source>
</evidence>
<gene>
    <name evidence="4" type="ORF">BSL78_26463</name>
</gene>
<evidence type="ECO:0000259" key="3">
    <source>
        <dbReference type="Pfam" id="PF10260"/>
    </source>
</evidence>
<keyword evidence="2" id="KW-0472">Membrane</keyword>
<organism evidence="4 5">
    <name type="scientific">Stichopus japonicus</name>
    <name type="common">Sea cucumber</name>
    <dbReference type="NCBI Taxonomy" id="307972"/>
    <lineage>
        <taxon>Eukaryota</taxon>
        <taxon>Metazoa</taxon>
        <taxon>Echinodermata</taxon>
        <taxon>Eleutherozoa</taxon>
        <taxon>Echinozoa</taxon>
        <taxon>Holothuroidea</taxon>
        <taxon>Aspidochirotacea</taxon>
        <taxon>Aspidochirotida</taxon>
        <taxon>Stichopodidae</taxon>
        <taxon>Apostichopus</taxon>
    </lineage>
</organism>
<keyword evidence="2" id="KW-0812">Transmembrane</keyword>
<name>A0A2G8JLW5_STIJA</name>
<comment type="caution">
    <text evidence="4">The sequence shown here is derived from an EMBL/GenBank/DDBJ whole genome shotgun (WGS) entry which is preliminary data.</text>
</comment>
<dbReference type="PANTHER" id="PTHR13527:SF0">
    <property type="entry name" value="SAYSVFN DOMAIN-CONTAINING PROTEIN 1"/>
    <property type="match status" value="1"/>
</dbReference>
<feature type="domain" description="SAYSvFN" evidence="3">
    <location>
        <begin position="84"/>
        <end position="152"/>
    </location>
</feature>
<evidence type="ECO:0000256" key="2">
    <source>
        <dbReference type="SAM" id="Phobius"/>
    </source>
</evidence>
<proteinExistence type="predicted"/>
<dbReference type="EMBL" id="MRZV01001632">
    <property type="protein sequence ID" value="PIK36713.1"/>
    <property type="molecule type" value="Genomic_DNA"/>
</dbReference>
<evidence type="ECO:0000313" key="4">
    <source>
        <dbReference type="EMBL" id="PIK36713.1"/>
    </source>
</evidence>
<dbReference type="InterPro" id="IPR019387">
    <property type="entry name" value="SAYSvFN_dom"/>
</dbReference>
<dbReference type="Proteomes" id="UP000230750">
    <property type="component" value="Unassembled WGS sequence"/>
</dbReference>
<sequence>MEAQLAAYRARKAKEKAAAAQGSWLSAFRRRPASQTSKVNRSFPERLDNTASTESDDEGHKVHPEMDCLNADQSYFSVDRLLKLLLWLCLLGAFVFLGLGGVFILVSIFFVIYLSMGSKKREKGELSAYSVFNPNCERLQGQLTAEQFERELKYGSGGM</sequence>
<reference evidence="4 5" key="1">
    <citation type="journal article" date="2017" name="PLoS Biol.">
        <title>The sea cucumber genome provides insights into morphological evolution and visceral regeneration.</title>
        <authorList>
            <person name="Zhang X."/>
            <person name="Sun L."/>
            <person name="Yuan J."/>
            <person name="Sun Y."/>
            <person name="Gao Y."/>
            <person name="Zhang L."/>
            <person name="Li S."/>
            <person name="Dai H."/>
            <person name="Hamel J.F."/>
            <person name="Liu C."/>
            <person name="Yu Y."/>
            <person name="Liu S."/>
            <person name="Lin W."/>
            <person name="Guo K."/>
            <person name="Jin S."/>
            <person name="Xu P."/>
            <person name="Storey K.B."/>
            <person name="Huan P."/>
            <person name="Zhang T."/>
            <person name="Zhou Y."/>
            <person name="Zhang J."/>
            <person name="Lin C."/>
            <person name="Li X."/>
            <person name="Xing L."/>
            <person name="Huo D."/>
            <person name="Sun M."/>
            <person name="Wang L."/>
            <person name="Mercier A."/>
            <person name="Li F."/>
            <person name="Yang H."/>
            <person name="Xiang J."/>
        </authorList>
    </citation>
    <scope>NUCLEOTIDE SEQUENCE [LARGE SCALE GENOMIC DNA]</scope>
    <source>
        <strain evidence="4">Shaxun</strain>
        <tissue evidence="4">Muscle</tissue>
    </source>
</reference>
<dbReference type="AlphaFoldDB" id="A0A2G8JLW5"/>
<keyword evidence="5" id="KW-1185">Reference proteome</keyword>
<dbReference type="OrthoDB" id="71310at2759"/>
<feature type="transmembrane region" description="Helical" evidence="2">
    <location>
        <begin position="84"/>
        <end position="114"/>
    </location>
</feature>
<accession>A0A2G8JLW5</accession>
<dbReference type="Pfam" id="PF10260">
    <property type="entry name" value="SAYSvFN"/>
    <property type="match status" value="1"/>
</dbReference>
<dbReference type="STRING" id="307972.A0A2G8JLW5"/>
<protein>
    <submittedName>
        <fullName evidence="4">Putative SAYSvFN domain-containing protein 1-like</fullName>
    </submittedName>
</protein>
<keyword evidence="2" id="KW-1133">Transmembrane helix</keyword>
<evidence type="ECO:0000313" key="5">
    <source>
        <dbReference type="Proteomes" id="UP000230750"/>
    </source>
</evidence>